<dbReference type="PANTHER" id="PTHR11178">
    <property type="entry name" value="IRON-SULFUR CLUSTER SCAFFOLD PROTEIN NFU-RELATED"/>
    <property type="match status" value="1"/>
</dbReference>
<proteinExistence type="inferred from homology"/>
<dbReference type="Proteomes" id="UP001312908">
    <property type="component" value="Unassembled WGS sequence"/>
</dbReference>
<dbReference type="EMBL" id="JAWJZY010000002">
    <property type="protein sequence ID" value="MEE8658230.1"/>
    <property type="molecule type" value="Genomic_DNA"/>
</dbReference>
<dbReference type="SUPFAM" id="SSF110836">
    <property type="entry name" value="Hypothetical protein SAV1430"/>
    <property type="match status" value="1"/>
</dbReference>
<dbReference type="InterPro" id="IPR034904">
    <property type="entry name" value="FSCA_dom_sf"/>
</dbReference>
<dbReference type="InterPro" id="IPR036498">
    <property type="entry name" value="Nfu/NifU_N_sf"/>
</dbReference>
<dbReference type="PANTHER" id="PTHR11178:SF1">
    <property type="entry name" value="NFU1 IRON-SULFUR CLUSTER SCAFFOLD HOMOLOG, MITOCHONDRIAL"/>
    <property type="match status" value="1"/>
</dbReference>
<dbReference type="Gene3D" id="3.30.300.130">
    <property type="entry name" value="Fe-S cluster assembly (FSCA)"/>
    <property type="match status" value="1"/>
</dbReference>
<dbReference type="Pfam" id="PF08712">
    <property type="entry name" value="Nfu_N"/>
    <property type="match status" value="1"/>
</dbReference>
<dbReference type="SUPFAM" id="SSF117916">
    <property type="entry name" value="Fe-S cluster assembly (FSCA) domain-like"/>
    <property type="match status" value="1"/>
</dbReference>
<protein>
    <submittedName>
        <fullName evidence="3">Fe/S biogenesis protein NfuA</fullName>
    </submittedName>
</protein>
<dbReference type="RefSeq" id="WP_394819185.1">
    <property type="nucleotide sequence ID" value="NZ_JAWJZY010000002.1"/>
</dbReference>
<dbReference type="InterPro" id="IPR035433">
    <property type="entry name" value="NFU1-like"/>
</dbReference>
<sequence>MFIETENTPNPATLKFRPGCRVTGDGLTADFASAAAAQGRSPLVEALFAIDGVTGVFLGADFISVTKSDLSDWADLKPAILTEIASALTHGTPVLLSKGEEQAYEVAEQDREVVARIRELLDTRVRPAVAGDGGDIVFRGYQDGVVRLSMQGACAGCPSSRATLKHGVENMLRHYVPEVKEVEQVEMS</sequence>
<dbReference type="PIRSF" id="PIRSF036773">
    <property type="entry name" value="HIRIP5"/>
    <property type="match status" value="1"/>
</dbReference>
<organism evidence="3 4">
    <name type="scientific">Sorlinia euscelidii</name>
    <dbReference type="NCBI Taxonomy" id="3081148"/>
    <lineage>
        <taxon>Bacteria</taxon>
        <taxon>Pseudomonadati</taxon>
        <taxon>Pseudomonadota</taxon>
        <taxon>Alphaproteobacteria</taxon>
        <taxon>Acetobacterales</taxon>
        <taxon>Acetobacteraceae</taxon>
        <taxon>Sorlinia</taxon>
    </lineage>
</organism>
<dbReference type="Pfam" id="PF01106">
    <property type="entry name" value="NifU"/>
    <property type="match status" value="1"/>
</dbReference>
<evidence type="ECO:0000313" key="3">
    <source>
        <dbReference type="EMBL" id="MEE8658230.1"/>
    </source>
</evidence>
<dbReference type="Gene3D" id="3.30.1370.70">
    <property type="entry name" value="Scaffold protein Nfu/NifU, N-terminal domain"/>
    <property type="match status" value="1"/>
</dbReference>
<comment type="caution">
    <text evidence="3">The sequence shown here is derived from an EMBL/GenBank/DDBJ whole genome shotgun (WGS) entry which is preliminary data.</text>
</comment>
<gene>
    <name evidence="3" type="primary">nfuA</name>
    <name evidence="3" type="ORF">DOFOFD_04310</name>
</gene>
<dbReference type="InterPro" id="IPR001075">
    <property type="entry name" value="NIF_FeS_clus_asmbl_NifU_C"/>
</dbReference>
<comment type="similarity">
    <text evidence="1">Belongs to the NifU family.</text>
</comment>
<accession>A0ABU7U3R7</accession>
<reference evidence="3 4" key="1">
    <citation type="submission" date="2023-10" db="EMBL/GenBank/DDBJ databases">
        <title>Sorlinia euscelidii gen. nov., sp. nov., an acetic acid bacteria isolated from the gut of Euscelidius variegatus emitter.</title>
        <authorList>
            <person name="Michoud G."/>
            <person name="Marasco R."/>
            <person name="Seferji K."/>
            <person name="Gonella E."/>
            <person name="Garuglieri E."/>
            <person name="Alma A."/>
            <person name="Mapelli F."/>
            <person name="Borin S."/>
            <person name="Daffonchio D."/>
            <person name="Crotti E."/>
        </authorList>
    </citation>
    <scope>NUCLEOTIDE SEQUENCE [LARGE SCALE GENOMIC DNA]</scope>
    <source>
        <strain evidence="3 4">EV16P</strain>
    </source>
</reference>
<feature type="domain" description="Scaffold protein Nfu/NifU N-terminal" evidence="2">
    <location>
        <begin position="3"/>
        <end position="91"/>
    </location>
</feature>
<dbReference type="SMART" id="SM00932">
    <property type="entry name" value="Nfu_N"/>
    <property type="match status" value="1"/>
</dbReference>
<evidence type="ECO:0000256" key="1">
    <source>
        <dbReference type="ARBA" id="ARBA00006420"/>
    </source>
</evidence>
<evidence type="ECO:0000313" key="4">
    <source>
        <dbReference type="Proteomes" id="UP001312908"/>
    </source>
</evidence>
<dbReference type="InterPro" id="IPR014824">
    <property type="entry name" value="Nfu/NifU_N"/>
</dbReference>
<evidence type="ECO:0000259" key="2">
    <source>
        <dbReference type="SMART" id="SM00932"/>
    </source>
</evidence>
<keyword evidence="4" id="KW-1185">Reference proteome</keyword>
<name>A0ABU7U3R7_9PROT</name>